<dbReference type="AlphaFoldDB" id="E1RK44"/>
<dbReference type="EMBL" id="CP002117">
    <property type="protein sequence ID" value="ADN35767.1"/>
    <property type="molecule type" value="Genomic_DNA"/>
</dbReference>
<dbReference type="Gene3D" id="3.40.50.1400">
    <property type="match status" value="1"/>
</dbReference>
<keyword evidence="1" id="KW-0169">Cobalamin biosynthesis</keyword>
<dbReference type="Pfam" id="PF01903">
    <property type="entry name" value="CbiX"/>
    <property type="match status" value="1"/>
</dbReference>
<evidence type="ECO:0000313" key="6">
    <source>
        <dbReference type="Proteomes" id="UP000006565"/>
    </source>
</evidence>
<evidence type="ECO:0000256" key="1">
    <source>
        <dbReference type="ARBA" id="ARBA00022573"/>
    </source>
</evidence>
<dbReference type="eggNOG" id="arCOG02246">
    <property type="taxonomic scope" value="Archaea"/>
</dbReference>
<dbReference type="GO" id="GO:0046872">
    <property type="term" value="F:metal ion binding"/>
    <property type="evidence" value="ECO:0007669"/>
    <property type="project" value="UniProtKB-KW"/>
</dbReference>
<keyword evidence="2" id="KW-0479">Metal-binding</keyword>
<dbReference type="OrthoDB" id="11653at2157"/>
<keyword evidence="6" id="KW-1185">Reference proteome</keyword>
<dbReference type="SUPFAM" id="SSF53800">
    <property type="entry name" value="Chelatase"/>
    <property type="match status" value="1"/>
</dbReference>
<dbReference type="PANTHER" id="PTHR33542">
    <property type="entry name" value="SIROHYDROCHLORIN FERROCHELATASE, CHLOROPLASTIC"/>
    <property type="match status" value="1"/>
</dbReference>
<protein>
    <submittedName>
        <fullName evidence="5">Cobalamin (Vitamin B12) biosynthesis CbiX protein</fullName>
    </submittedName>
</protein>
<evidence type="ECO:0000256" key="2">
    <source>
        <dbReference type="ARBA" id="ARBA00022723"/>
    </source>
</evidence>
<dbReference type="GO" id="GO:0016829">
    <property type="term" value="F:lyase activity"/>
    <property type="evidence" value="ECO:0007669"/>
    <property type="project" value="UniProtKB-KW"/>
</dbReference>
<evidence type="ECO:0000313" key="5">
    <source>
        <dbReference type="EMBL" id="ADN35767.1"/>
    </source>
</evidence>
<dbReference type="CDD" id="cd03416">
    <property type="entry name" value="CbiX_SirB_N"/>
    <property type="match status" value="1"/>
</dbReference>
<dbReference type="HOGENOM" id="CLU_065901_2_1_2"/>
<dbReference type="NCBIfam" id="NF002090">
    <property type="entry name" value="PRK00923.1"/>
    <property type="match status" value="1"/>
</dbReference>
<keyword evidence="4" id="KW-0170">Cobalt</keyword>
<evidence type="ECO:0000256" key="4">
    <source>
        <dbReference type="ARBA" id="ARBA00023285"/>
    </source>
</evidence>
<sequence>MPKIGFLLVGHGSKKPYNKQLIDNTAKIIAGKEAGYIVKTGFMEFSEPTIPEALESFRGEDIEMLQVVPLFLARGMHIDKDIPEILGIEEGGHNGTFKLNDKEIPLVFADPIGENELLADLMIVNGKKAVEDYL</sequence>
<dbReference type="GO" id="GO:0009236">
    <property type="term" value="P:cobalamin biosynthetic process"/>
    <property type="evidence" value="ECO:0007669"/>
    <property type="project" value="UniProtKB-KW"/>
</dbReference>
<proteinExistence type="predicted"/>
<dbReference type="NCBIfam" id="NF033198">
    <property type="entry name" value="F430_CfbA"/>
    <property type="match status" value="1"/>
</dbReference>
<dbReference type="GeneID" id="9743463"/>
<dbReference type="PANTHER" id="PTHR33542:SF3">
    <property type="entry name" value="SIROHYDROCHLORIN FERROCHELATASE, CHLOROPLASTIC"/>
    <property type="match status" value="1"/>
</dbReference>
<dbReference type="InterPro" id="IPR002762">
    <property type="entry name" value="CbiX-like"/>
</dbReference>
<dbReference type="KEGG" id="mpi:Mpet_1000"/>
<keyword evidence="3" id="KW-0456">Lyase</keyword>
<dbReference type="RefSeq" id="WP_013328945.1">
    <property type="nucleotide sequence ID" value="NC_014507.1"/>
</dbReference>
<evidence type="ECO:0000256" key="3">
    <source>
        <dbReference type="ARBA" id="ARBA00023239"/>
    </source>
</evidence>
<dbReference type="Proteomes" id="UP000006565">
    <property type="component" value="Chromosome"/>
</dbReference>
<dbReference type="STRING" id="679926.Mpet_1000"/>
<gene>
    <name evidence="5" type="ordered locus">Mpet_1000</name>
</gene>
<accession>E1RK44</accession>
<reference evidence="5 6" key="1">
    <citation type="journal article" date="2010" name="Stand. Genomic Sci.">
        <title>Complete genome sequence of Methanoplanus petrolearius type strain (SEBR 4847).</title>
        <authorList>
            <person name="Brambilla E."/>
            <person name="Djao O.D."/>
            <person name="Daligault H."/>
            <person name="Lapidus A."/>
            <person name="Lucas S."/>
            <person name="Hammon N."/>
            <person name="Nolan M."/>
            <person name="Tice H."/>
            <person name="Cheng J.F."/>
            <person name="Han C."/>
            <person name="Tapia R."/>
            <person name="Goodwin L."/>
            <person name="Pitluck S."/>
            <person name="Liolios K."/>
            <person name="Ivanova N."/>
            <person name="Mavromatis K."/>
            <person name="Mikhailova N."/>
            <person name="Pati A."/>
            <person name="Chen A."/>
            <person name="Palaniappan K."/>
            <person name="Land M."/>
            <person name="Hauser L."/>
            <person name="Chang Y.J."/>
            <person name="Jeffries C.D."/>
            <person name="Rohde M."/>
            <person name="Spring S."/>
            <person name="Sikorski J."/>
            <person name="Goker M."/>
            <person name="Woyke T."/>
            <person name="Bristow J."/>
            <person name="Eisen J.A."/>
            <person name="Markowitz V."/>
            <person name="Hugenholtz P."/>
            <person name="Kyrpides N.C."/>
            <person name="Klenk H.P."/>
        </authorList>
    </citation>
    <scope>NUCLEOTIDE SEQUENCE [LARGE SCALE GENOMIC DNA]</scope>
    <source>
        <strain evidence="6">DSM 11571 / OCM 486 / SEBR 4847</strain>
    </source>
</reference>
<name>E1RK44_METP4</name>
<dbReference type="InterPro" id="IPR050963">
    <property type="entry name" value="Sirohydro_Cobaltochel/CbiX"/>
</dbReference>
<organism evidence="5 6">
    <name type="scientific">Methanolacinia petrolearia (strain DSM 11571 / OCM 486 / SEBR 4847)</name>
    <name type="common">Methanoplanus petrolearius</name>
    <dbReference type="NCBI Taxonomy" id="679926"/>
    <lineage>
        <taxon>Archaea</taxon>
        <taxon>Methanobacteriati</taxon>
        <taxon>Methanobacteriota</taxon>
        <taxon>Stenosarchaea group</taxon>
        <taxon>Methanomicrobia</taxon>
        <taxon>Methanomicrobiales</taxon>
        <taxon>Methanomicrobiaceae</taxon>
        <taxon>Methanolacinia</taxon>
    </lineage>
</organism>